<keyword evidence="4" id="KW-1185">Reference proteome</keyword>
<dbReference type="PANTHER" id="PTHR10655:SF63">
    <property type="entry name" value="PHOSPHOLIPASE_CARBOXYLESTERASE_THIOESTERASE DOMAIN-CONTAINING PROTEIN"/>
    <property type="match status" value="1"/>
</dbReference>
<feature type="domain" description="Phospholipase/carboxylesterase/thioesterase" evidence="2">
    <location>
        <begin position="9"/>
        <end position="163"/>
    </location>
</feature>
<accession>A0A2J6SRI7</accession>
<evidence type="ECO:0000259" key="2">
    <source>
        <dbReference type="Pfam" id="PF02230"/>
    </source>
</evidence>
<evidence type="ECO:0000313" key="3">
    <source>
        <dbReference type="EMBL" id="PMD53394.1"/>
    </source>
</evidence>
<dbReference type="GO" id="GO:0008474">
    <property type="term" value="F:palmitoyl-(protein) hydrolase activity"/>
    <property type="evidence" value="ECO:0007669"/>
    <property type="project" value="TreeGrafter"/>
</dbReference>
<dbReference type="Gene3D" id="3.40.50.1820">
    <property type="entry name" value="alpha/beta hydrolase"/>
    <property type="match status" value="1"/>
</dbReference>
<dbReference type="RefSeq" id="XP_024730298.1">
    <property type="nucleotide sequence ID" value="XM_024875806.1"/>
</dbReference>
<dbReference type="GO" id="GO:0005737">
    <property type="term" value="C:cytoplasm"/>
    <property type="evidence" value="ECO:0007669"/>
    <property type="project" value="TreeGrafter"/>
</dbReference>
<dbReference type="InterPro" id="IPR029058">
    <property type="entry name" value="AB_hydrolase_fold"/>
</dbReference>
<gene>
    <name evidence="3" type="ORF">K444DRAFT_541608</name>
</gene>
<dbReference type="Proteomes" id="UP000235371">
    <property type="component" value="Unassembled WGS sequence"/>
</dbReference>
<dbReference type="InterPro" id="IPR003140">
    <property type="entry name" value="PLipase/COase/thioEstase"/>
</dbReference>
<dbReference type="InParanoid" id="A0A2J6SRI7"/>
<comment type="similarity">
    <text evidence="1">Belongs to the AB hydrolase superfamily. AB hydrolase 2 family.</text>
</comment>
<dbReference type="OrthoDB" id="2418081at2759"/>
<name>A0A2J6SRI7_9HELO</name>
<dbReference type="Pfam" id="PF02230">
    <property type="entry name" value="Abhydrolase_2"/>
    <property type="match status" value="1"/>
</dbReference>
<dbReference type="GeneID" id="36583885"/>
<evidence type="ECO:0000256" key="1">
    <source>
        <dbReference type="ARBA" id="ARBA00006499"/>
    </source>
</evidence>
<keyword evidence="3" id="KW-0378">Hydrolase</keyword>
<protein>
    <submittedName>
        <fullName evidence="3">Alpha/beta-hydrolase</fullName>
    </submittedName>
</protein>
<dbReference type="AlphaFoldDB" id="A0A2J6SRI7"/>
<dbReference type="GO" id="GO:0052689">
    <property type="term" value="F:carboxylic ester hydrolase activity"/>
    <property type="evidence" value="ECO:0007669"/>
    <property type="project" value="TreeGrafter"/>
</dbReference>
<proteinExistence type="inferred from homology"/>
<dbReference type="InterPro" id="IPR050565">
    <property type="entry name" value="LYPA1-2/EST-like"/>
</dbReference>
<reference evidence="3 4" key="1">
    <citation type="submission" date="2016-04" db="EMBL/GenBank/DDBJ databases">
        <title>A degradative enzymes factory behind the ericoid mycorrhizal symbiosis.</title>
        <authorList>
            <consortium name="DOE Joint Genome Institute"/>
            <person name="Martino E."/>
            <person name="Morin E."/>
            <person name="Grelet G."/>
            <person name="Kuo A."/>
            <person name="Kohler A."/>
            <person name="Daghino S."/>
            <person name="Barry K."/>
            <person name="Choi C."/>
            <person name="Cichocki N."/>
            <person name="Clum A."/>
            <person name="Copeland A."/>
            <person name="Hainaut M."/>
            <person name="Haridas S."/>
            <person name="Labutti K."/>
            <person name="Lindquist E."/>
            <person name="Lipzen A."/>
            <person name="Khouja H.-R."/>
            <person name="Murat C."/>
            <person name="Ohm R."/>
            <person name="Olson A."/>
            <person name="Spatafora J."/>
            <person name="Veneault-Fourrey C."/>
            <person name="Henrissat B."/>
            <person name="Grigoriev I."/>
            <person name="Martin F."/>
            <person name="Perotto S."/>
        </authorList>
    </citation>
    <scope>NUCLEOTIDE SEQUENCE [LARGE SCALE GENOMIC DNA]</scope>
    <source>
        <strain evidence="3 4">E</strain>
    </source>
</reference>
<sequence>MHNPIHPHTHKTTLIFLHGTSQTGPELASILLSFPIPPPLLPNTRFVFPTGSPKKTTVFAGLETNSWFDIHTFVDRTVGETEQILGLAESINYLSSLINDEVEELVKAGVRRGEAGDRIVVGGFSSGAALAVLGLLSGELERRERIGAVVALSGWLPFRAQIDKVIENHKGVRDEERMRAVRKYVRQLLYLNDGAQGGQMEEMREEKVEILICHGKKDLKVRYEWGVEMTGALKRMGQKIECRNYEGLEHWVCGEEILDVGAFVEGIWEGVK</sequence>
<organism evidence="3 4">
    <name type="scientific">Hyaloscypha bicolor E</name>
    <dbReference type="NCBI Taxonomy" id="1095630"/>
    <lineage>
        <taxon>Eukaryota</taxon>
        <taxon>Fungi</taxon>
        <taxon>Dikarya</taxon>
        <taxon>Ascomycota</taxon>
        <taxon>Pezizomycotina</taxon>
        <taxon>Leotiomycetes</taxon>
        <taxon>Helotiales</taxon>
        <taxon>Hyaloscyphaceae</taxon>
        <taxon>Hyaloscypha</taxon>
        <taxon>Hyaloscypha bicolor</taxon>
    </lineage>
</organism>
<dbReference type="STRING" id="1095630.A0A2J6SRI7"/>
<evidence type="ECO:0000313" key="4">
    <source>
        <dbReference type="Proteomes" id="UP000235371"/>
    </source>
</evidence>
<dbReference type="EMBL" id="KZ613883">
    <property type="protein sequence ID" value="PMD53394.1"/>
    <property type="molecule type" value="Genomic_DNA"/>
</dbReference>
<dbReference type="PANTHER" id="PTHR10655">
    <property type="entry name" value="LYSOPHOSPHOLIPASE-RELATED"/>
    <property type="match status" value="1"/>
</dbReference>
<dbReference type="SUPFAM" id="SSF53474">
    <property type="entry name" value="alpha/beta-Hydrolases"/>
    <property type="match status" value="1"/>
</dbReference>